<dbReference type="Proteomes" id="UP000031760">
    <property type="component" value="Chromosome"/>
</dbReference>
<evidence type="ECO:0008006" key="3">
    <source>
        <dbReference type="Google" id="ProtNLM"/>
    </source>
</evidence>
<dbReference type="RefSeq" id="WP_052477070.1">
    <property type="nucleotide sequence ID" value="NZ_AP014548.1"/>
</dbReference>
<keyword evidence="2" id="KW-1185">Reference proteome</keyword>
<accession>W8VQI2</accession>
<protein>
    <recommendedName>
        <fullName evidence="3">NHL repeat containing protein</fullName>
    </recommendedName>
</protein>
<dbReference type="PROSITE" id="PS51257">
    <property type="entry name" value="PROKAR_LIPOPROTEIN"/>
    <property type="match status" value="1"/>
</dbReference>
<dbReference type="SUPFAM" id="SSF63825">
    <property type="entry name" value="YWTD domain"/>
    <property type="match status" value="1"/>
</dbReference>
<name>W8VQI2_9FLAO</name>
<organism evidence="1 2">
    <name type="scientific">Nonlabens marinus S1-08</name>
    <dbReference type="NCBI Taxonomy" id="1454201"/>
    <lineage>
        <taxon>Bacteria</taxon>
        <taxon>Pseudomonadati</taxon>
        <taxon>Bacteroidota</taxon>
        <taxon>Flavobacteriia</taxon>
        <taxon>Flavobacteriales</taxon>
        <taxon>Flavobacteriaceae</taxon>
        <taxon>Nonlabens</taxon>
    </lineage>
</organism>
<gene>
    <name evidence="1" type="ORF">NMS_1660</name>
</gene>
<reference evidence="1 2" key="1">
    <citation type="journal article" date="2014" name="Proc. Natl. Acad. Sci. U.S.A.">
        <title>Functional characterization of flavobacteria rhodopsins reveals a unique class of light-driven chloride pump in bacteria.</title>
        <authorList>
            <person name="Yoshizawa S."/>
            <person name="Kumagai Y."/>
            <person name="Kim H."/>
            <person name="Ogura Y."/>
            <person name="Hayashi T."/>
            <person name="Iwasaki W."/>
            <person name="DeLong E.F."/>
            <person name="Kogure K."/>
        </authorList>
    </citation>
    <scope>NUCLEOTIDE SEQUENCE [LARGE SCALE GENOMIC DNA]</scope>
    <source>
        <strain evidence="1 2">S1-08</strain>
    </source>
</reference>
<proteinExistence type="predicted"/>
<sequence>MNKLTLALLAGAVTFISCNDDDLNDGNNNRAELYATSNTNGAVTVYDFANASSATTTTLNVTASTDNEGIVYDNRTDQLIFASRTLGSVVIATNIADQINGTVSTLTTNVGPSNLSSPRSIAINGDFIVVADNASNQLFIYQRSGTTLTLRNTVSVIIALWQIQFSGNDLYAVVDQTNNLAVFQNFLNNSTNAAVAPSKQIAIEGITRTHGLVYNSEDDIMILTDIGAATGAGADTDGGFHIISNFTSKFNAVANGGTLALANNQVRVAGTATFLGNPVAAAYDAQTNTIFIAERANAGGRVLGFDSSASGNVAPRINNQLAGASTVFFYANN</sequence>
<dbReference type="AlphaFoldDB" id="W8VQI2"/>
<dbReference type="STRING" id="1454201.NMS_1660"/>
<evidence type="ECO:0000313" key="2">
    <source>
        <dbReference type="Proteomes" id="UP000031760"/>
    </source>
</evidence>
<evidence type="ECO:0000313" key="1">
    <source>
        <dbReference type="EMBL" id="BAO55669.1"/>
    </source>
</evidence>
<dbReference type="EMBL" id="AP014548">
    <property type="protein sequence ID" value="BAO55669.1"/>
    <property type="molecule type" value="Genomic_DNA"/>
</dbReference>
<dbReference type="KEGG" id="nmf:NMS_1660"/>
<dbReference type="HOGENOM" id="CLU_815684_0_0_10"/>